<comment type="subcellular location">
    <subcellularLocation>
        <location evidence="3">Chromosome</location>
        <location evidence="3">Centromere</location>
        <location evidence="3">Kinetochore</location>
    </subcellularLocation>
    <subcellularLocation>
        <location evidence="2">Cytoplasm</location>
        <location evidence="2">Cytoskeleton</location>
        <location evidence="2">Spindle</location>
    </subcellularLocation>
    <subcellularLocation>
        <location evidence="1">Nucleus</location>
    </subcellularLocation>
</comment>
<evidence type="ECO:0000256" key="8">
    <source>
        <dbReference type="ARBA" id="ARBA00022701"/>
    </source>
</evidence>
<evidence type="ECO:0000256" key="14">
    <source>
        <dbReference type="ARBA" id="ARBA00030453"/>
    </source>
</evidence>
<evidence type="ECO:0000256" key="4">
    <source>
        <dbReference type="ARBA" id="ARBA00010073"/>
    </source>
</evidence>
<keyword evidence="13" id="KW-0137">Centromere</keyword>
<reference evidence="15" key="2">
    <citation type="journal article" date="2023" name="Proc. Natl. Acad. Sci. U.S.A.">
        <title>A global phylogenomic analysis of the shiitake genus Lentinula.</title>
        <authorList>
            <person name="Sierra-Patev S."/>
            <person name="Min B."/>
            <person name="Naranjo-Ortiz M."/>
            <person name="Looney B."/>
            <person name="Konkel Z."/>
            <person name="Slot J.C."/>
            <person name="Sakamoto Y."/>
            <person name="Steenwyk J.L."/>
            <person name="Rokas A."/>
            <person name="Carro J."/>
            <person name="Camarero S."/>
            <person name="Ferreira P."/>
            <person name="Molpeceres G."/>
            <person name="Ruiz-Duenas F.J."/>
            <person name="Serrano A."/>
            <person name="Henrissat B."/>
            <person name="Drula E."/>
            <person name="Hughes K.W."/>
            <person name="Mata J.L."/>
            <person name="Ishikawa N.K."/>
            <person name="Vargas-Isla R."/>
            <person name="Ushijima S."/>
            <person name="Smith C.A."/>
            <person name="Donoghue J."/>
            <person name="Ahrendt S."/>
            <person name="Andreopoulos W."/>
            <person name="He G."/>
            <person name="LaButti K."/>
            <person name="Lipzen A."/>
            <person name="Ng V."/>
            <person name="Riley R."/>
            <person name="Sandor L."/>
            <person name="Barry K."/>
            <person name="Martinez A.T."/>
            <person name="Xiao Y."/>
            <person name="Gibbons J.G."/>
            <person name="Terashima K."/>
            <person name="Grigoriev I.V."/>
            <person name="Hibbett D."/>
        </authorList>
    </citation>
    <scope>NUCLEOTIDE SEQUENCE</scope>
    <source>
        <strain evidence="15">ET3784</strain>
    </source>
</reference>
<dbReference type="AlphaFoldDB" id="A0AA38JIL3"/>
<evidence type="ECO:0000313" key="15">
    <source>
        <dbReference type="EMBL" id="KAJ3731878.1"/>
    </source>
</evidence>
<keyword evidence="6" id="KW-0158">Chromosome</keyword>
<keyword evidence="9" id="KW-0159">Chromosome partition</keyword>
<dbReference type="GO" id="GO:0042729">
    <property type="term" value="C:DASH complex"/>
    <property type="evidence" value="ECO:0007669"/>
    <property type="project" value="InterPro"/>
</dbReference>
<keyword evidence="11" id="KW-0206">Cytoskeleton</keyword>
<dbReference type="Pfam" id="PF08653">
    <property type="entry name" value="DASH_Dam1"/>
    <property type="match status" value="1"/>
</dbReference>
<evidence type="ECO:0000256" key="12">
    <source>
        <dbReference type="ARBA" id="ARBA00023242"/>
    </source>
</evidence>
<evidence type="ECO:0000256" key="3">
    <source>
        <dbReference type="ARBA" id="ARBA00004629"/>
    </source>
</evidence>
<evidence type="ECO:0000256" key="7">
    <source>
        <dbReference type="ARBA" id="ARBA00022490"/>
    </source>
</evidence>
<dbReference type="PANTHER" id="PTHR28113">
    <property type="entry name" value="DASH COMPLEX SUBUNIT DAM1"/>
    <property type="match status" value="1"/>
</dbReference>
<comment type="caution">
    <text evidence="15">The sequence shown here is derived from an EMBL/GenBank/DDBJ whole genome shotgun (WGS) entry which is preliminary data.</text>
</comment>
<evidence type="ECO:0000256" key="6">
    <source>
        <dbReference type="ARBA" id="ARBA00022454"/>
    </source>
</evidence>
<dbReference type="EMBL" id="JANVFO010000027">
    <property type="protein sequence ID" value="KAJ3731878.1"/>
    <property type="molecule type" value="Genomic_DNA"/>
</dbReference>
<dbReference type="GO" id="GO:1990537">
    <property type="term" value="C:mitotic spindle polar microtubule"/>
    <property type="evidence" value="ECO:0007669"/>
    <property type="project" value="TreeGrafter"/>
</dbReference>
<evidence type="ECO:0000256" key="11">
    <source>
        <dbReference type="ARBA" id="ARBA00023212"/>
    </source>
</evidence>
<keyword evidence="16" id="KW-1185">Reference proteome</keyword>
<evidence type="ECO:0000256" key="5">
    <source>
        <dbReference type="ARBA" id="ARBA00020497"/>
    </source>
</evidence>
<evidence type="ECO:0000256" key="9">
    <source>
        <dbReference type="ARBA" id="ARBA00022829"/>
    </source>
</evidence>
<sequence>MQTPHRTPLRRISHGSLLRLSRSGAYPDAPHGLGFLEPAMSEFVDETEILQTNVEGLKHLSDTLATFNESFASWLYVMNMNALTVDWPQAPHDGSFMLAKRRAGTIAPYIARDLLISSIHFSEQNAIAAMEALQAKAQAKSMQPSTSEGSMNDQTTIIDAKDTFISNSNNDSGSAKATKRVVKIKKPKLTAKEKKERALELERIVAFLPLEFRGSDPVRLTNSVSQFPRRPLPQNLRRNMEAVIEGIWDAPNQTLKLPDLIKPPDLNQARANKCLIALVNRKIVQKDSSTGTVLYHWQGIA</sequence>
<dbReference type="GO" id="GO:1990758">
    <property type="term" value="P:mitotic sister chromatid biorientation"/>
    <property type="evidence" value="ECO:0007669"/>
    <property type="project" value="TreeGrafter"/>
</dbReference>
<dbReference type="InterPro" id="IPR013962">
    <property type="entry name" value="DASH_Dam1"/>
</dbReference>
<dbReference type="Proteomes" id="UP001176059">
    <property type="component" value="Unassembled WGS sequence"/>
</dbReference>
<keyword evidence="10" id="KW-0995">Kinetochore</keyword>
<name>A0AA38JIL3_9AGAR</name>
<evidence type="ECO:0000256" key="13">
    <source>
        <dbReference type="ARBA" id="ARBA00023328"/>
    </source>
</evidence>
<evidence type="ECO:0000256" key="1">
    <source>
        <dbReference type="ARBA" id="ARBA00004123"/>
    </source>
</evidence>
<protein>
    <recommendedName>
        <fullName evidence="5">DASH complex subunit DAM1</fullName>
    </recommendedName>
    <alternativeName>
        <fullName evidence="14">Outer kinetochore protein DAM1</fullName>
    </alternativeName>
</protein>
<organism evidence="15 16">
    <name type="scientific">Lentinula guzmanii</name>
    <dbReference type="NCBI Taxonomy" id="2804957"/>
    <lineage>
        <taxon>Eukaryota</taxon>
        <taxon>Fungi</taxon>
        <taxon>Dikarya</taxon>
        <taxon>Basidiomycota</taxon>
        <taxon>Agaricomycotina</taxon>
        <taxon>Agaricomycetes</taxon>
        <taxon>Agaricomycetidae</taxon>
        <taxon>Agaricales</taxon>
        <taxon>Marasmiineae</taxon>
        <taxon>Omphalotaceae</taxon>
        <taxon>Lentinula</taxon>
    </lineage>
</organism>
<gene>
    <name evidence="15" type="ORF">DFJ43DRAFT_1154952</name>
</gene>
<dbReference type="PANTHER" id="PTHR28113:SF1">
    <property type="entry name" value="DASH COMPLEX SUBUNIT DAM1"/>
    <property type="match status" value="1"/>
</dbReference>
<dbReference type="GO" id="GO:0044732">
    <property type="term" value="C:mitotic spindle pole body"/>
    <property type="evidence" value="ECO:0007669"/>
    <property type="project" value="TreeGrafter"/>
</dbReference>
<evidence type="ECO:0000313" key="16">
    <source>
        <dbReference type="Proteomes" id="UP001176059"/>
    </source>
</evidence>
<reference evidence="15" key="1">
    <citation type="submission" date="2022-08" db="EMBL/GenBank/DDBJ databases">
        <authorList>
            <consortium name="DOE Joint Genome Institute"/>
            <person name="Min B."/>
            <person name="Sierra-Patev S."/>
            <person name="Naranjo-Ortiz M."/>
            <person name="Looney B."/>
            <person name="Konkel Z."/>
            <person name="Slot J.C."/>
            <person name="Sakamoto Y."/>
            <person name="Steenwyk J.L."/>
            <person name="Rokas A."/>
            <person name="Carro J."/>
            <person name="Camarero S."/>
            <person name="Ferreira P."/>
            <person name="Molpeceres G."/>
            <person name="Ruiz-duenas F.J."/>
            <person name="Serrano A."/>
            <person name="Henrissat B."/>
            <person name="Drula E."/>
            <person name="Hughes K.W."/>
            <person name="Mata J.L."/>
            <person name="Ishikawa N.K."/>
            <person name="Vargas-Isla R."/>
            <person name="Ushijima S."/>
            <person name="Smith C.A."/>
            <person name="Ahrendt S."/>
            <person name="Andreopoulos W."/>
            <person name="He G."/>
            <person name="LaButti K."/>
            <person name="Lipzen A."/>
            <person name="Ng V."/>
            <person name="Riley R."/>
            <person name="Sandor L."/>
            <person name="Barry K."/>
            <person name="Martinez A.T."/>
            <person name="Xiao Y."/>
            <person name="Gibbons J.G."/>
            <person name="Terashima K."/>
            <person name="Hibbett D.S."/>
            <person name="Grigoriev I.V."/>
        </authorList>
    </citation>
    <scope>NUCLEOTIDE SEQUENCE</scope>
    <source>
        <strain evidence="15">ET3784</strain>
    </source>
</reference>
<accession>A0AA38JIL3</accession>
<evidence type="ECO:0000256" key="2">
    <source>
        <dbReference type="ARBA" id="ARBA00004186"/>
    </source>
</evidence>
<keyword evidence="8" id="KW-0493">Microtubule</keyword>
<evidence type="ECO:0000256" key="10">
    <source>
        <dbReference type="ARBA" id="ARBA00022838"/>
    </source>
</evidence>
<proteinExistence type="inferred from homology"/>
<keyword evidence="7" id="KW-0963">Cytoplasm</keyword>
<keyword evidence="12" id="KW-0539">Nucleus</keyword>
<comment type="similarity">
    <text evidence="4">Belongs to the DASH complex DAM1 family.</text>
</comment>